<feature type="domain" description="Transglycosylase SLT" evidence="2">
    <location>
        <begin position="51"/>
        <end position="345"/>
    </location>
</feature>
<dbReference type="Proteomes" id="UP000241158">
    <property type="component" value="Unassembled WGS sequence"/>
</dbReference>
<dbReference type="Gene3D" id="1.10.8.350">
    <property type="entry name" value="Bacterial muramidase"/>
    <property type="match status" value="1"/>
</dbReference>
<dbReference type="InterPro" id="IPR011970">
    <property type="entry name" value="MltB_2"/>
</dbReference>
<dbReference type="FunFam" id="1.10.8.350:FF:000001">
    <property type="entry name" value="Lytic murein transglycosylase B"/>
    <property type="match status" value="1"/>
</dbReference>
<dbReference type="InterPro" id="IPR036366">
    <property type="entry name" value="PGBDSf"/>
</dbReference>
<feature type="domain" description="Peptidoglycan binding-like" evidence="1">
    <location>
        <begin position="367"/>
        <end position="420"/>
    </location>
</feature>
<dbReference type="Pfam" id="PF13406">
    <property type="entry name" value="SLT_2"/>
    <property type="match status" value="1"/>
</dbReference>
<evidence type="ECO:0000313" key="4">
    <source>
        <dbReference type="Proteomes" id="UP000241158"/>
    </source>
</evidence>
<dbReference type="Gene3D" id="1.10.101.10">
    <property type="entry name" value="PGBD-like superfamily/PGBD"/>
    <property type="match status" value="1"/>
</dbReference>
<dbReference type="Gene3D" id="1.10.530.10">
    <property type="match status" value="1"/>
</dbReference>
<dbReference type="PANTHER" id="PTHR30163">
    <property type="entry name" value="MEMBRANE-BOUND LYTIC MUREIN TRANSGLYCOSYLASE B"/>
    <property type="match status" value="1"/>
</dbReference>
<dbReference type="RefSeq" id="WP_106719414.1">
    <property type="nucleotide sequence ID" value="NZ_JACHXT010000001.1"/>
</dbReference>
<dbReference type="InterPro" id="IPR031304">
    <property type="entry name" value="SLT_2"/>
</dbReference>
<gene>
    <name evidence="3" type="ORF">CU100_25345</name>
</gene>
<organism evidence="3 4">
    <name type="scientific">Phyllobacterium endophyticum</name>
    <dbReference type="NCBI Taxonomy" id="1149773"/>
    <lineage>
        <taxon>Bacteria</taxon>
        <taxon>Pseudomonadati</taxon>
        <taxon>Pseudomonadota</taxon>
        <taxon>Alphaproteobacteria</taxon>
        <taxon>Hyphomicrobiales</taxon>
        <taxon>Phyllobacteriaceae</taxon>
        <taxon>Phyllobacterium</taxon>
    </lineage>
</organism>
<evidence type="ECO:0000313" key="3">
    <source>
        <dbReference type="EMBL" id="PSH54897.1"/>
    </source>
</evidence>
<dbReference type="InterPro" id="IPR023346">
    <property type="entry name" value="Lysozyme-like_dom_sf"/>
</dbReference>
<accession>A0A2P7AL18</accession>
<dbReference type="SUPFAM" id="SSF47090">
    <property type="entry name" value="PGBD-like"/>
    <property type="match status" value="1"/>
</dbReference>
<dbReference type="GO" id="GO:0009253">
    <property type="term" value="P:peptidoglycan catabolic process"/>
    <property type="evidence" value="ECO:0007669"/>
    <property type="project" value="TreeGrafter"/>
</dbReference>
<protein>
    <submittedName>
        <fullName evidence="3">Lytic murein transglycosylase</fullName>
    </submittedName>
</protein>
<dbReference type="Pfam" id="PF01471">
    <property type="entry name" value="PG_binding_1"/>
    <property type="match status" value="1"/>
</dbReference>
<dbReference type="EMBL" id="PGGN01000007">
    <property type="protein sequence ID" value="PSH54897.1"/>
    <property type="molecule type" value="Genomic_DNA"/>
</dbReference>
<dbReference type="NCBIfam" id="TIGR02283">
    <property type="entry name" value="MltB_2"/>
    <property type="match status" value="1"/>
</dbReference>
<proteinExistence type="predicted"/>
<comment type="caution">
    <text evidence="3">The sequence shown here is derived from an EMBL/GenBank/DDBJ whole genome shotgun (WGS) entry which is preliminary data.</text>
</comment>
<dbReference type="AlphaFoldDB" id="A0A2P7AL18"/>
<dbReference type="InterPro" id="IPR036365">
    <property type="entry name" value="PGBD-like_sf"/>
</dbReference>
<dbReference type="PANTHER" id="PTHR30163:SF8">
    <property type="entry name" value="LYTIC MUREIN TRANSGLYCOSYLASE"/>
    <property type="match status" value="1"/>
</dbReference>
<keyword evidence="4" id="KW-1185">Reference proteome</keyword>
<dbReference type="GO" id="GO:0008933">
    <property type="term" value="F:peptidoglycan lytic transglycosylase activity"/>
    <property type="evidence" value="ECO:0007669"/>
    <property type="project" value="TreeGrafter"/>
</dbReference>
<dbReference type="InterPro" id="IPR043426">
    <property type="entry name" value="MltB-like"/>
</dbReference>
<dbReference type="SUPFAM" id="SSF53955">
    <property type="entry name" value="Lysozyme-like"/>
    <property type="match status" value="1"/>
</dbReference>
<dbReference type="OrthoDB" id="9808544at2"/>
<evidence type="ECO:0000259" key="1">
    <source>
        <dbReference type="Pfam" id="PF01471"/>
    </source>
</evidence>
<name>A0A2P7AL18_9HYPH</name>
<evidence type="ECO:0000259" key="2">
    <source>
        <dbReference type="Pfam" id="PF13406"/>
    </source>
</evidence>
<reference evidence="4" key="1">
    <citation type="submission" date="2017-11" db="EMBL/GenBank/DDBJ databases">
        <authorList>
            <person name="Kuznetsova I."/>
            <person name="Sazanova A."/>
            <person name="Chirak E."/>
            <person name="Safronova V."/>
            <person name="Willems A."/>
        </authorList>
    </citation>
    <scope>NUCLEOTIDE SEQUENCE [LARGE SCALE GENOMIC DNA]</scope>
    <source>
        <strain evidence="4">PEPV15</strain>
    </source>
</reference>
<dbReference type="InterPro" id="IPR002477">
    <property type="entry name" value="Peptidoglycan-bd-like"/>
</dbReference>
<sequence length="424" mass="46177">MIGGLERIASISNLSATGGALAALSRRALIVAAAAGLAFAGAINNAAADAKFQSWIADFRSTALSSGVSASTFNRAFAGVTEIDPEVLEKARFQPEFTAPVWDYLDNRVNEQSIATGREMAHKYSRWLGAIEKSFGVDRNILLAIWSMETNFGEIMKRDDVMRDAVRSLATLAYADPRRAKFARTQLIAAMKILQKGEIDRSHLTGSWAGALGHTQFIPTSYLAYAVDMDGNGKRDIWNSVPDALATAANLLAKNGWQTGRTWGYEVVLPAGRKFPSGSRTISEWQKLGVVRANGKAFPGGGEKATLKVPDGRGGPAFLMTRNFFVLKAYNNADKYALGVGLLADQIGGSMGLRQDWNRPFTPITMKERQELQNHLRELGYYDGKVDGKIGDGSRNAIQAFQKQMGLDPDGHPSKEVLTVIRKK</sequence>